<dbReference type="EMBL" id="JANIIK010000042">
    <property type="protein sequence ID" value="KAJ3606527.1"/>
    <property type="molecule type" value="Genomic_DNA"/>
</dbReference>
<accession>A0A9Q0ELG6</accession>
<feature type="compositionally biased region" description="Basic residues" evidence="1">
    <location>
        <begin position="26"/>
        <end position="38"/>
    </location>
</feature>
<dbReference type="Proteomes" id="UP001148018">
    <property type="component" value="Unassembled WGS sequence"/>
</dbReference>
<evidence type="ECO:0000313" key="3">
    <source>
        <dbReference type="Proteomes" id="UP001148018"/>
    </source>
</evidence>
<evidence type="ECO:0000313" key="2">
    <source>
        <dbReference type="EMBL" id="KAJ3606527.1"/>
    </source>
</evidence>
<dbReference type="AlphaFoldDB" id="A0A9Q0ELG6"/>
<gene>
    <name evidence="2" type="ORF">NHX12_026048</name>
</gene>
<reference evidence="2" key="1">
    <citation type="submission" date="2022-07" db="EMBL/GenBank/DDBJ databases">
        <title>Chromosome-level genome of Muraenolepis orangiensis.</title>
        <authorList>
            <person name="Kim J."/>
        </authorList>
    </citation>
    <scope>NUCLEOTIDE SEQUENCE</scope>
    <source>
        <strain evidence="2">KU_S4_2022</strain>
        <tissue evidence="2">Muscle</tissue>
    </source>
</reference>
<sequence>MKRFMAIVLRGLVHISKEHPIWAKEQKKHKQRRRRTVRPAKSTGRGGNFSRAVRIPGTLLRCSMCG</sequence>
<keyword evidence="3" id="KW-1185">Reference proteome</keyword>
<comment type="caution">
    <text evidence="2">The sequence shown here is derived from an EMBL/GenBank/DDBJ whole genome shotgun (WGS) entry which is preliminary data.</text>
</comment>
<feature type="region of interest" description="Disordered" evidence="1">
    <location>
        <begin position="24"/>
        <end position="50"/>
    </location>
</feature>
<organism evidence="2 3">
    <name type="scientific">Muraenolepis orangiensis</name>
    <name type="common">Patagonian moray cod</name>
    <dbReference type="NCBI Taxonomy" id="630683"/>
    <lineage>
        <taxon>Eukaryota</taxon>
        <taxon>Metazoa</taxon>
        <taxon>Chordata</taxon>
        <taxon>Craniata</taxon>
        <taxon>Vertebrata</taxon>
        <taxon>Euteleostomi</taxon>
        <taxon>Actinopterygii</taxon>
        <taxon>Neopterygii</taxon>
        <taxon>Teleostei</taxon>
        <taxon>Neoteleostei</taxon>
        <taxon>Acanthomorphata</taxon>
        <taxon>Zeiogadaria</taxon>
        <taxon>Gadariae</taxon>
        <taxon>Gadiformes</taxon>
        <taxon>Muraenolepidoidei</taxon>
        <taxon>Muraenolepididae</taxon>
        <taxon>Muraenolepis</taxon>
    </lineage>
</organism>
<protein>
    <submittedName>
        <fullName evidence="2">Uncharacterized protein</fullName>
    </submittedName>
</protein>
<name>A0A9Q0ELG6_9TELE</name>
<evidence type="ECO:0000256" key="1">
    <source>
        <dbReference type="SAM" id="MobiDB-lite"/>
    </source>
</evidence>
<proteinExistence type="predicted"/>